<evidence type="ECO:0000313" key="2">
    <source>
        <dbReference type="Proteomes" id="UP000323739"/>
    </source>
</evidence>
<keyword evidence="2" id="KW-1185">Reference proteome</keyword>
<gene>
    <name evidence="1" type="primary">4L372D_064</name>
</gene>
<dbReference type="GeneID" id="55616982"/>
<proteinExistence type="predicted"/>
<organism evidence="1 2">
    <name type="scientific">Aeromonas phage 4L372D</name>
    <dbReference type="NCBI Taxonomy" id="2588518"/>
    <lineage>
        <taxon>Viruses</taxon>
        <taxon>Duplodnaviria</taxon>
        <taxon>Heunggongvirae</taxon>
        <taxon>Uroviricota</taxon>
        <taxon>Caudoviricetes</taxon>
        <taxon>Plateaulakevirus</taxon>
        <taxon>Plateaulakevirus pv4L372D</taxon>
    </lineage>
</organism>
<evidence type="ECO:0000313" key="1">
    <source>
        <dbReference type="EMBL" id="QEG08528.1"/>
    </source>
</evidence>
<dbReference type="KEGG" id="vg:55616982"/>
<reference evidence="1 2" key="1">
    <citation type="submission" date="2019-04" db="EMBL/GenBank/DDBJ databases">
        <title>Nine Novel Phages from a Plateau Lake in Southwest China Provide Insights into Aeromonas Phage Diversity.</title>
        <authorList>
            <person name="Xiao W."/>
            <person name="Bai M."/>
            <person name="Wang Y."/>
            <person name="Cui X."/>
        </authorList>
    </citation>
    <scope>NUCLEOTIDE SEQUENCE [LARGE SCALE GENOMIC DNA]</scope>
</reference>
<name>A0A5B9N3B4_9CAUD</name>
<dbReference type="RefSeq" id="YP_009846612.1">
    <property type="nucleotide sequence ID" value="NC_048771.1"/>
</dbReference>
<dbReference type="Proteomes" id="UP000323739">
    <property type="component" value="Segment"/>
</dbReference>
<accession>A0A5B9N3B4</accession>
<dbReference type="EMBL" id="MK813939">
    <property type="protein sequence ID" value="QEG08528.1"/>
    <property type="molecule type" value="Genomic_DNA"/>
</dbReference>
<sequence length="144" mass="17129">MLLYNAIKCPDGTLLVSRHQHDFQMHIQQDGREYFVDGGLLHQRIGYSDNKYTNLCVYSDDSHEKIREHFEWTRSFDKEINNLPQPETIKLKDITDDHLMALVEWTNDDVAAMQLSSSELNRSNRQYPKEIHKVFVDELEYRKQ</sequence>
<protein>
    <submittedName>
        <fullName evidence="1">Uncharacterized protein</fullName>
    </submittedName>
</protein>